<gene>
    <name evidence="1" type="ORF">AGR4A_pAt10103</name>
</gene>
<reference evidence="1 2" key="1">
    <citation type="submission" date="2016-01" db="EMBL/GenBank/DDBJ databases">
        <authorList>
            <person name="Regsiter A."/>
            <person name="william w."/>
        </authorList>
    </citation>
    <scope>NUCLEOTIDE SEQUENCE [LARGE SCALE GENOMIC DNA]</scope>
    <source>
        <strain evidence="1 2">B6</strain>
    </source>
</reference>
<dbReference type="Proteomes" id="UP000192074">
    <property type="component" value="Unassembled WGS sequence"/>
</dbReference>
<proteinExistence type="predicted"/>
<evidence type="ECO:0000313" key="2">
    <source>
        <dbReference type="Proteomes" id="UP000192074"/>
    </source>
</evidence>
<dbReference type="EMBL" id="FCNL01000040">
    <property type="protein sequence ID" value="CVI24394.1"/>
    <property type="molecule type" value="Genomic_DNA"/>
</dbReference>
<protein>
    <submittedName>
        <fullName evidence="1">Uncharacterized protein</fullName>
    </submittedName>
</protein>
<accession>A0A822V807</accession>
<evidence type="ECO:0000313" key="1">
    <source>
        <dbReference type="EMBL" id="CVI24394.1"/>
    </source>
</evidence>
<sequence>MDPRPGFADYVVSGLSPLAELPKTHIGWWVVIEITVHNLVIPLLYFGEFPGLYPNPPETSCNVIGLEN</sequence>
<name>A0A822V807_AGRTU</name>
<organism evidence="1 2">
    <name type="scientific">Agrobacterium tumefaciens str. B6</name>
    <dbReference type="NCBI Taxonomy" id="1183423"/>
    <lineage>
        <taxon>Bacteria</taxon>
        <taxon>Pseudomonadati</taxon>
        <taxon>Pseudomonadota</taxon>
        <taxon>Alphaproteobacteria</taxon>
        <taxon>Hyphomicrobiales</taxon>
        <taxon>Rhizobiaceae</taxon>
        <taxon>Rhizobium/Agrobacterium group</taxon>
        <taxon>Agrobacterium</taxon>
        <taxon>Agrobacterium tumefaciens complex</taxon>
    </lineage>
</organism>
<dbReference type="AlphaFoldDB" id="A0A822V807"/>
<comment type="caution">
    <text evidence="1">The sequence shown here is derived from an EMBL/GenBank/DDBJ whole genome shotgun (WGS) entry which is preliminary data.</text>
</comment>